<keyword evidence="11" id="KW-0472">Membrane</keyword>
<evidence type="ECO:0000256" key="3">
    <source>
        <dbReference type="ARBA" id="ARBA00010617"/>
    </source>
</evidence>
<accession>A0AAV5HX14</accession>
<dbReference type="GO" id="GO:0016020">
    <property type="term" value="C:membrane"/>
    <property type="evidence" value="ECO:0007669"/>
    <property type="project" value="UniProtKB-SubCell"/>
</dbReference>
<evidence type="ECO:0000256" key="12">
    <source>
        <dbReference type="RuleBase" id="RU000461"/>
    </source>
</evidence>
<dbReference type="InterPro" id="IPR050665">
    <property type="entry name" value="Cytochrome_P450_Monooxygen"/>
</dbReference>
<evidence type="ECO:0000256" key="8">
    <source>
        <dbReference type="ARBA" id="ARBA00023002"/>
    </source>
</evidence>
<dbReference type="PANTHER" id="PTHR24282">
    <property type="entry name" value="CYTOCHROME P450 FAMILY MEMBER"/>
    <property type="match status" value="1"/>
</dbReference>
<comment type="subcellular location">
    <subcellularLocation>
        <location evidence="2">Membrane</location>
        <topology evidence="2">Single-pass membrane protein</topology>
    </subcellularLocation>
</comment>
<name>A0AAV5HX14_9ROSI</name>
<keyword evidence="14" id="KW-1185">Reference proteome</keyword>
<comment type="caution">
    <text evidence="13">The sequence shown here is derived from an EMBL/GenBank/DDBJ whole genome shotgun (WGS) entry which is preliminary data.</text>
</comment>
<proteinExistence type="inferred from homology"/>
<dbReference type="Pfam" id="PF00067">
    <property type="entry name" value="p450"/>
    <property type="match status" value="2"/>
</dbReference>
<keyword evidence="6 12" id="KW-0479">Metal-binding</keyword>
<keyword evidence="4 12" id="KW-0349">Heme</keyword>
<dbReference type="GO" id="GO:0004497">
    <property type="term" value="F:monooxygenase activity"/>
    <property type="evidence" value="ECO:0007669"/>
    <property type="project" value="UniProtKB-KW"/>
</dbReference>
<dbReference type="InterPro" id="IPR001128">
    <property type="entry name" value="Cyt_P450"/>
</dbReference>
<evidence type="ECO:0000256" key="10">
    <source>
        <dbReference type="ARBA" id="ARBA00023033"/>
    </source>
</evidence>
<dbReference type="InterPro" id="IPR017972">
    <property type="entry name" value="Cyt_P450_CS"/>
</dbReference>
<evidence type="ECO:0000256" key="6">
    <source>
        <dbReference type="ARBA" id="ARBA00022723"/>
    </source>
</evidence>
<evidence type="ECO:0000256" key="1">
    <source>
        <dbReference type="ARBA" id="ARBA00001971"/>
    </source>
</evidence>
<organism evidence="13 14">
    <name type="scientific">Rubroshorea leprosula</name>
    <dbReference type="NCBI Taxonomy" id="152421"/>
    <lineage>
        <taxon>Eukaryota</taxon>
        <taxon>Viridiplantae</taxon>
        <taxon>Streptophyta</taxon>
        <taxon>Embryophyta</taxon>
        <taxon>Tracheophyta</taxon>
        <taxon>Spermatophyta</taxon>
        <taxon>Magnoliopsida</taxon>
        <taxon>eudicotyledons</taxon>
        <taxon>Gunneridae</taxon>
        <taxon>Pentapetalae</taxon>
        <taxon>rosids</taxon>
        <taxon>malvids</taxon>
        <taxon>Malvales</taxon>
        <taxon>Dipterocarpaceae</taxon>
        <taxon>Rubroshorea</taxon>
    </lineage>
</organism>
<keyword evidence="8 12" id="KW-0560">Oxidoreductase</keyword>
<evidence type="ECO:0000256" key="11">
    <source>
        <dbReference type="ARBA" id="ARBA00023136"/>
    </source>
</evidence>
<evidence type="ECO:0000313" key="13">
    <source>
        <dbReference type="EMBL" id="GKU90514.1"/>
    </source>
</evidence>
<dbReference type="GO" id="GO:0020037">
    <property type="term" value="F:heme binding"/>
    <property type="evidence" value="ECO:0007669"/>
    <property type="project" value="InterPro"/>
</dbReference>
<dbReference type="PANTHER" id="PTHR24282:SF135">
    <property type="entry name" value="CYTOCHROME P450 709B2"/>
    <property type="match status" value="1"/>
</dbReference>
<evidence type="ECO:0000256" key="2">
    <source>
        <dbReference type="ARBA" id="ARBA00004167"/>
    </source>
</evidence>
<comment type="similarity">
    <text evidence="3 12">Belongs to the cytochrome P450 family.</text>
</comment>
<dbReference type="Proteomes" id="UP001054252">
    <property type="component" value="Unassembled WGS sequence"/>
</dbReference>
<keyword evidence="9 12" id="KW-0408">Iron</keyword>
<dbReference type="Gene3D" id="1.10.630.10">
    <property type="entry name" value="Cytochrome P450"/>
    <property type="match status" value="2"/>
</dbReference>
<evidence type="ECO:0000256" key="9">
    <source>
        <dbReference type="ARBA" id="ARBA00023004"/>
    </source>
</evidence>
<evidence type="ECO:0000256" key="5">
    <source>
        <dbReference type="ARBA" id="ARBA00022692"/>
    </source>
</evidence>
<evidence type="ECO:0000256" key="4">
    <source>
        <dbReference type="ARBA" id="ARBA00022617"/>
    </source>
</evidence>
<comment type="cofactor">
    <cofactor evidence="1">
        <name>heme</name>
        <dbReference type="ChEBI" id="CHEBI:30413"/>
    </cofactor>
</comment>
<sequence length="367" mass="41915">MVALMIMFLVSMLLQLFWVVFQWPYWLTERLKKQGIISPPYKLLIGFLNDMRRMKKTTREMILDSNSKDVVQKVLPHYHTWSLECDSELAKQILSKYGFYVKPRLVPPAVMTLVGKGLIFVEGSDWVWHKRIINPAFSLEKLKVKVKRTAACAITMLEEWEDLPTMTEDGSKKIEMSEEFKKLSADIIAHTAFREATQAKGDLKLNMNEIMEECKTFFISGHETTRVNMLLLEVLRLDCPVITTIREASEDMTLGNLMIPKHTYLVKPLVKIQTSKEYCEEDANEFNPLKFMNGTSNAAKDPNALLAFSTGPRACIGQNSAMLEAKNCGCLDSPNVFFLPLPGVQTCCRRLLYFYSLNMASLLSLNL</sequence>
<dbReference type="SUPFAM" id="SSF48264">
    <property type="entry name" value="Cytochrome P450"/>
    <property type="match status" value="1"/>
</dbReference>
<evidence type="ECO:0000256" key="7">
    <source>
        <dbReference type="ARBA" id="ARBA00022989"/>
    </source>
</evidence>
<gene>
    <name evidence="13" type="ORF">SLEP1_g4503</name>
</gene>
<dbReference type="PROSITE" id="PS00086">
    <property type="entry name" value="CYTOCHROME_P450"/>
    <property type="match status" value="1"/>
</dbReference>
<dbReference type="EMBL" id="BPVZ01000004">
    <property type="protein sequence ID" value="GKU90514.1"/>
    <property type="molecule type" value="Genomic_DNA"/>
</dbReference>
<dbReference type="AlphaFoldDB" id="A0AAV5HX14"/>
<dbReference type="InterPro" id="IPR036396">
    <property type="entry name" value="Cyt_P450_sf"/>
</dbReference>
<reference evidence="13 14" key="1">
    <citation type="journal article" date="2021" name="Commun. Biol.">
        <title>The genome of Shorea leprosula (Dipterocarpaceae) highlights the ecological relevance of drought in aseasonal tropical rainforests.</title>
        <authorList>
            <person name="Ng K.K.S."/>
            <person name="Kobayashi M.J."/>
            <person name="Fawcett J.A."/>
            <person name="Hatakeyama M."/>
            <person name="Paape T."/>
            <person name="Ng C.H."/>
            <person name="Ang C.C."/>
            <person name="Tnah L.H."/>
            <person name="Lee C.T."/>
            <person name="Nishiyama T."/>
            <person name="Sese J."/>
            <person name="O'Brien M.J."/>
            <person name="Copetti D."/>
            <person name="Mohd Noor M.I."/>
            <person name="Ong R.C."/>
            <person name="Putra M."/>
            <person name="Sireger I.Z."/>
            <person name="Indrioko S."/>
            <person name="Kosugi Y."/>
            <person name="Izuno A."/>
            <person name="Isagi Y."/>
            <person name="Lee S.L."/>
            <person name="Shimizu K.K."/>
        </authorList>
    </citation>
    <scope>NUCLEOTIDE SEQUENCE [LARGE SCALE GENOMIC DNA]</scope>
    <source>
        <strain evidence="13">214</strain>
    </source>
</reference>
<dbReference type="GO" id="GO:0005506">
    <property type="term" value="F:iron ion binding"/>
    <property type="evidence" value="ECO:0007669"/>
    <property type="project" value="InterPro"/>
</dbReference>
<keyword evidence="5" id="KW-0812">Transmembrane</keyword>
<protein>
    <recommendedName>
        <fullName evidence="15">Cytochrome P450</fullName>
    </recommendedName>
</protein>
<keyword evidence="10 12" id="KW-0503">Monooxygenase</keyword>
<dbReference type="GO" id="GO:0016705">
    <property type="term" value="F:oxidoreductase activity, acting on paired donors, with incorporation or reduction of molecular oxygen"/>
    <property type="evidence" value="ECO:0007669"/>
    <property type="project" value="InterPro"/>
</dbReference>
<evidence type="ECO:0000313" key="14">
    <source>
        <dbReference type="Proteomes" id="UP001054252"/>
    </source>
</evidence>
<keyword evidence="7" id="KW-1133">Transmembrane helix</keyword>
<evidence type="ECO:0008006" key="15">
    <source>
        <dbReference type="Google" id="ProtNLM"/>
    </source>
</evidence>